<keyword evidence="2 3" id="KW-0067">ATP-binding</keyword>
<dbReference type="Proteomes" id="UP000190328">
    <property type="component" value="Unassembled WGS sequence"/>
</dbReference>
<dbReference type="InterPro" id="IPR027417">
    <property type="entry name" value="P-loop_NTPase"/>
</dbReference>
<reference evidence="6 7" key="1">
    <citation type="submission" date="2017-02" db="EMBL/GenBank/DDBJ databases">
        <authorList>
            <person name="Peterson S.W."/>
        </authorList>
    </citation>
    <scope>NUCLEOTIDE SEQUENCE [LARGE SCALE GENOMIC DNA]</scope>
    <source>
        <strain evidence="6 7">ATCC BAA-1030</strain>
    </source>
</reference>
<accession>A0A1T4NFW8</accession>
<dbReference type="STRING" id="263852.SAMN02745116_01405"/>
<evidence type="ECO:0000256" key="1">
    <source>
        <dbReference type="ARBA" id="ARBA00022741"/>
    </source>
</evidence>
<dbReference type="RefSeq" id="WP_078807338.1">
    <property type="nucleotide sequence ID" value="NZ_FUXI01000014.1"/>
</dbReference>
<keyword evidence="7" id="KW-1185">Reference proteome</keyword>
<keyword evidence="4" id="KW-0472">Membrane</keyword>
<dbReference type="AlphaFoldDB" id="A0A1T4NFW8"/>
<evidence type="ECO:0000256" key="3">
    <source>
        <dbReference type="PROSITE-ProRule" id="PRU00289"/>
    </source>
</evidence>
<proteinExistence type="predicted"/>
<dbReference type="EMBL" id="FUXI01000014">
    <property type="protein sequence ID" value="SJZ77678.1"/>
    <property type="molecule type" value="Genomic_DNA"/>
</dbReference>
<dbReference type="PANTHER" id="PTHR22683:SF47">
    <property type="entry name" value="FTSK DOMAIN-CONTAINING PROTEIN YDCQ"/>
    <property type="match status" value="1"/>
</dbReference>
<keyword evidence="4" id="KW-1133">Transmembrane helix</keyword>
<keyword evidence="4" id="KW-0812">Transmembrane</keyword>
<feature type="binding site" evidence="3">
    <location>
        <begin position="224"/>
        <end position="231"/>
    </location>
    <ligand>
        <name>ATP</name>
        <dbReference type="ChEBI" id="CHEBI:30616"/>
    </ligand>
</feature>
<dbReference type="GO" id="GO:0005524">
    <property type="term" value="F:ATP binding"/>
    <property type="evidence" value="ECO:0007669"/>
    <property type="project" value="UniProtKB-UniRule"/>
</dbReference>
<protein>
    <recommendedName>
        <fullName evidence="5">FtsK domain-containing protein</fullName>
    </recommendedName>
</protein>
<dbReference type="PANTHER" id="PTHR22683">
    <property type="entry name" value="SPORULATION PROTEIN RELATED"/>
    <property type="match status" value="1"/>
</dbReference>
<sequence>MLKTIWQYKGERLRLFHTHLLLNYGFVLFLPFLIVLSFYHYKVTFPIFRIQANLRVWQNYIQPIAVTLLLLFLGCLFSLYVIRRSEQKHGFFYTRKTKQIVTRHLMLQRFLTTKEKKTEKGIKKVEKLVKTYYKHEKEYDTITFDLVNEHFEKILELPKLLEQWLEADLVSSERNREFIFFRFLLDNVSKRMMFSEVKANEDEIVLMNGVKWVYRKIPHGLILAPTGAGKTFLQYAMISAFGKIGRVHLADPKRSDISQFKHFKAFKNLVVSNTEDIFMQYEEAVELMEKRYAYMIQHPNFTIGKDYSFYDMKPEFYILDEFAALVSELEGAKGRLPNGERRKDKYDFQNLLAPLILKARQCGIFFIFATQKATVDVIPSIVRDNVGLRVTLGTVTQDGYTAVFGDWKEKRFVNKGEKMGRGYFYNGTGVPLEFYSPLFEETFDPMTYWAEFPEMPYTDVSHISLDEETKKEVNEYLDSIETIEELEKKKFVREENNRLFEEKEKRIEQIVAGGQSFERK</sequence>
<evidence type="ECO:0000313" key="7">
    <source>
        <dbReference type="Proteomes" id="UP000190328"/>
    </source>
</evidence>
<dbReference type="SUPFAM" id="SSF52540">
    <property type="entry name" value="P-loop containing nucleoside triphosphate hydrolases"/>
    <property type="match status" value="1"/>
</dbReference>
<evidence type="ECO:0000259" key="5">
    <source>
        <dbReference type="PROSITE" id="PS50901"/>
    </source>
</evidence>
<evidence type="ECO:0000313" key="6">
    <source>
        <dbReference type="EMBL" id="SJZ77678.1"/>
    </source>
</evidence>
<dbReference type="PROSITE" id="PS50901">
    <property type="entry name" value="FTSK"/>
    <property type="match status" value="1"/>
</dbReference>
<feature type="transmembrane region" description="Helical" evidence="4">
    <location>
        <begin position="21"/>
        <end position="40"/>
    </location>
</feature>
<organism evidence="6 7">
    <name type="scientific">Pilibacter termitis</name>
    <dbReference type="NCBI Taxonomy" id="263852"/>
    <lineage>
        <taxon>Bacteria</taxon>
        <taxon>Bacillati</taxon>
        <taxon>Bacillota</taxon>
        <taxon>Bacilli</taxon>
        <taxon>Lactobacillales</taxon>
        <taxon>Enterococcaceae</taxon>
        <taxon>Pilibacter</taxon>
    </lineage>
</organism>
<dbReference type="GO" id="GO:0003677">
    <property type="term" value="F:DNA binding"/>
    <property type="evidence" value="ECO:0007669"/>
    <property type="project" value="InterPro"/>
</dbReference>
<dbReference type="InterPro" id="IPR002543">
    <property type="entry name" value="FtsK_dom"/>
</dbReference>
<feature type="transmembrane region" description="Helical" evidence="4">
    <location>
        <begin position="60"/>
        <end position="82"/>
    </location>
</feature>
<name>A0A1T4NFW8_9ENTE</name>
<evidence type="ECO:0000256" key="4">
    <source>
        <dbReference type="SAM" id="Phobius"/>
    </source>
</evidence>
<keyword evidence="1 3" id="KW-0547">Nucleotide-binding</keyword>
<gene>
    <name evidence="6" type="ORF">SAMN02745116_01405</name>
</gene>
<dbReference type="Gene3D" id="3.40.50.300">
    <property type="entry name" value="P-loop containing nucleotide triphosphate hydrolases"/>
    <property type="match status" value="1"/>
</dbReference>
<feature type="domain" description="FtsK" evidence="5">
    <location>
        <begin position="207"/>
        <end position="401"/>
    </location>
</feature>
<dbReference type="InterPro" id="IPR050206">
    <property type="entry name" value="FtsK/SpoIIIE/SftA"/>
</dbReference>
<evidence type="ECO:0000256" key="2">
    <source>
        <dbReference type="ARBA" id="ARBA00022840"/>
    </source>
</evidence>
<dbReference type="OrthoDB" id="9807790at2"/>